<dbReference type="AlphaFoldDB" id="A0A0N5ATP3"/>
<sequence>MRRQDPSLKAFIMDPKHPAAFNRVPNDVNDITKQSSSDVFTKWNSKASLDYDNVHEGTSGISKEESYSERSAINDDADVEDKQDDRYQEGIVSISNFGYPCITFFI</sequence>
<protein>
    <submittedName>
        <fullName evidence="3">AGC-kinase C-terminal domain-containing protein</fullName>
    </submittedName>
</protein>
<reference evidence="3" key="1">
    <citation type="submission" date="2017-02" db="UniProtKB">
        <authorList>
            <consortium name="WormBaseParasite"/>
        </authorList>
    </citation>
    <scope>IDENTIFICATION</scope>
</reference>
<proteinExistence type="predicted"/>
<evidence type="ECO:0000256" key="1">
    <source>
        <dbReference type="SAM" id="MobiDB-lite"/>
    </source>
</evidence>
<name>A0A0N5ATP3_9BILA</name>
<dbReference type="WBParaSite" id="SMUV_0000820701-mRNA-1">
    <property type="protein sequence ID" value="SMUV_0000820701-mRNA-1"/>
    <property type="gene ID" value="SMUV_0000820701"/>
</dbReference>
<accession>A0A0N5ATP3</accession>
<feature type="region of interest" description="Disordered" evidence="1">
    <location>
        <begin position="53"/>
        <end position="84"/>
    </location>
</feature>
<dbReference type="Proteomes" id="UP000046393">
    <property type="component" value="Unplaced"/>
</dbReference>
<evidence type="ECO:0000313" key="3">
    <source>
        <dbReference type="WBParaSite" id="SMUV_0000820701-mRNA-1"/>
    </source>
</evidence>
<organism evidence="2 3">
    <name type="scientific">Syphacia muris</name>
    <dbReference type="NCBI Taxonomy" id="451379"/>
    <lineage>
        <taxon>Eukaryota</taxon>
        <taxon>Metazoa</taxon>
        <taxon>Ecdysozoa</taxon>
        <taxon>Nematoda</taxon>
        <taxon>Chromadorea</taxon>
        <taxon>Rhabditida</taxon>
        <taxon>Spirurina</taxon>
        <taxon>Oxyuridomorpha</taxon>
        <taxon>Oxyuroidea</taxon>
        <taxon>Oxyuridae</taxon>
        <taxon>Syphacia</taxon>
    </lineage>
</organism>
<evidence type="ECO:0000313" key="2">
    <source>
        <dbReference type="Proteomes" id="UP000046393"/>
    </source>
</evidence>
<keyword evidence="2" id="KW-1185">Reference proteome</keyword>